<dbReference type="Gene3D" id="3.40.50.200">
    <property type="entry name" value="Peptidase S8/S53 domain"/>
    <property type="match status" value="1"/>
</dbReference>
<feature type="active site" description="Charge relay system" evidence="5">
    <location>
        <position position="423"/>
    </location>
</feature>
<dbReference type="PROSITE" id="PS00137">
    <property type="entry name" value="SUBTILASE_HIS"/>
    <property type="match status" value="1"/>
</dbReference>
<evidence type="ECO:0000259" key="8">
    <source>
        <dbReference type="Pfam" id="PF00082"/>
    </source>
</evidence>
<dbReference type="PROSITE" id="PS00138">
    <property type="entry name" value="SUBTILASE_SER"/>
    <property type="match status" value="1"/>
</dbReference>
<keyword evidence="7" id="KW-0732">Signal</keyword>
<evidence type="ECO:0000256" key="7">
    <source>
        <dbReference type="SAM" id="SignalP"/>
    </source>
</evidence>
<dbReference type="SUPFAM" id="SSF52743">
    <property type="entry name" value="Subtilisin-like"/>
    <property type="match status" value="1"/>
</dbReference>
<evidence type="ECO:0000256" key="6">
    <source>
        <dbReference type="RuleBase" id="RU003355"/>
    </source>
</evidence>
<dbReference type="EMBL" id="JBICRM010000012">
    <property type="protein sequence ID" value="MFG1705861.1"/>
    <property type="molecule type" value="Genomic_DNA"/>
</dbReference>
<evidence type="ECO:0000256" key="5">
    <source>
        <dbReference type="PROSITE-ProRule" id="PRU01240"/>
    </source>
</evidence>
<dbReference type="Pfam" id="PF07676">
    <property type="entry name" value="PD40"/>
    <property type="match status" value="2"/>
</dbReference>
<dbReference type="InterPro" id="IPR011659">
    <property type="entry name" value="WD40"/>
</dbReference>
<dbReference type="InterPro" id="IPR036852">
    <property type="entry name" value="Peptidase_S8/S53_dom_sf"/>
</dbReference>
<dbReference type="PROSITE" id="PS51892">
    <property type="entry name" value="SUBTILASE"/>
    <property type="match status" value="1"/>
</dbReference>
<reference evidence="9 10" key="1">
    <citation type="submission" date="2024-10" db="EMBL/GenBank/DDBJ databases">
        <authorList>
            <person name="Topkara A.R."/>
            <person name="Saygin H."/>
        </authorList>
    </citation>
    <scope>NUCLEOTIDE SEQUENCE [LARGE SCALE GENOMIC DNA]</scope>
    <source>
        <strain evidence="9 10">M3C6</strain>
    </source>
</reference>
<feature type="chain" id="PRO_5046913445" evidence="7">
    <location>
        <begin position="30"/>
        <end position="1135"/>
    </location>
</feature>
<evidence type="ECO:0000256" key="3">
    <source>
        <dbReference type="ARBA" id="ARBA00022801"/>
    </source>
</evidence>
<dbReference type="Proteomes" id="UP001603978">
    <property type="component" value="Unassembled WGS sequence"/>
</dbReference>
<keyword evidence="2 5" id="KW-0645">Protease</keyword>
<proteinExistence type="inferred from homology"/>
<gene>
    <name evidence="9" type="ORF">ACFLIM_21940</name>
</gene>
<evidence type="ECO:0000313" key="10">
    <source>
        <dbReference type="Proteomes" id="UP001603978"/>
    </source>
</evidence>
<evidence type="ECO:0000256" key="1">
    <source>
        <dbReference type="ARBA" id="ARBA00011073"/>
    </source>
</evidence>
<dbReference type="InterPro" id="IPR022398">
    <property type="entry name" value="Peptidase_S8_His-AS"/>
</dbReference>
<keyword evidence="3 5" id="KW-0378">Hydrolase</keyword>
<dbReference type="InterPro" id="IPR013784">
    <property type="entry name" value="Carb-bd-like_fold"/>
</dbReference>
<dbReference type="Pfam" id="PF00082">
    <property type="entry name" value="Peptidase_S8"/>
    <property type="match status" value="1"/>
</dbReference>
<comment type="similarity">
    <text evidence="1 5 6">Belongs to the peptidase S8 family.</text>
</comment>
<sequence>MPLSPRRSPGRRLLVAALSAVLLASGTFAASPATASAAVNTIAEPTPPPKIDPRLTAQLRSGSVEAAVVLRTPGDLPAPKSRAEARAALSASAEPVQDPVVQLVESRGDQVLNTFWLKNMVLVRATPGTLNALAELDVVERIIPNFTLTVPEPEQGKAQKTAAQQAAWGVEKIGADKVQSEGITGKGVRVAILDTGIDLTHPDLQGKLVSDDAADAKHPGGWIEFDADGKPVASEPHDSAYHGTHVAGTIAGGNASGTQIGVAPGAELMAGLVIPHGSGTLAQVVAGMQWAVAPFGADGKPAGEPADVVSMSLGGEGYADELIEPARNIYFAGAFPSFAIGNDCAAGQSSSPGNVYEAVAVGATDVNDDVPDFSCGGVVKHTDWIDAPPEWPDSYVVPDISAPGVDVVSSMPGGEYATLSGTSMATPHVSGTVALMLQARPGLTVDAALEILEGTSVSDDRYGARPNPRVGRGRIDAAAAVAEAGLKSGVRGTVTDERTRKPLAGVKVARADGRSVETDAHGRFELRLPAGRHELTLSRFGYETDTETVRVQADRLSDVRMELEQTRRGTISGRVVYGPTGTAVPGATVAVLDVPDPLAATTDRSGRYTIKDVPYGDYRISANASGVSRSEPADVEVGKRNPDANVTLPRRPDTERVSLGTDGRQGNHEAWWPELSGDGSVVVFASPASNLAGGDDTNGELDIFATDLRTRVTERVSVPSGGGLADAFSVSPTVSRDGRLAGFNSGATNLVAGDTNGQTDTFVHDRQTGKTEMLSVSPEGVPGDGLSGAPRFSADGRYAVFNSDATNLVPGDTNGKTDIFVRDRQAGRTERVSVGPDGSQLDGHSREETISADGRYVAFQSAAATLVPGDTNDLIDVFVKDRQTGAVKRVTGPYPDTESTGPVISANGNAVAFSNGVGLGQLYVQDLTTGKTDLVSVALDGNGSKGMSFAPSLSADGRTVAFYGDGNDIVGDDANVRNDVFVRDVAAGTTKRISTAPNGVEGDARADLPSISEDGRYVAFESDSSNLVEGDTNKRTDVFVHDRVAGPEALFAVSDLEVSASRSGRVQVGAWVTNVGEKPGSYDAVLRINGEDEQHKSVPLQNGRSTRISFDVRRTEPGTYSVVLGPLAGQFTVKR</sequence>
<dbReference type="Pfam" id="PF13620">
    <property type="entry name" value="CarboxypepD_reg"/>
    <property type="match status" value="2"/>
</dbReference>
<feature type="active site" description="Charge relay system" evidence="5">
    <location>
        <position position="242"/>
    </location>
</feature>
<dbReference type="PROSITE" id="PS51318">
    <property type="entry name" value="TAT"/>
    <property type="match status" value="1"/>
</dbReference>
<dbReference type="PANTHER" id="PTHR43806">
    <property type="entry name" value="PEPTIDASE S8"/>
    <property type="match status" value="1"/>
</dbReference>
<evidence type="ECO:0000313" key="9">
    <source>
        <dbReference type="EMBL" id="MFG1705861.1"/>
    </source>
</evidence>
<dbReference type="PROSITE" id="PS00136">
    <property type="entry name" value="SUBTILASE_ASP"/>
    <property type="match status" value="1"/>
</dbReference>
<organism evidence="9 10">
    <name type="scientific">Nonomuraea marmarensis</name>
    <dbReference type="NCBI Taxonomy" id="3351344"/>
    <lineage>
        <taxon>Bacteria</taxon>
        <taxon>Bacillati</taxon>
        <taxon>Actinomycetota</taxon>
        <taxon>Actinomycetes</taxon>
        <taxon>Streptosporangiales</taxon>
        <taxon>Streptosporangiaceae</taxon>
        <taxon>Nonomuraea</taxon>
    </lineage>
</organism>
<dbReference type="InterPro" id="IPR000209">
    <property type="entry name" value="Peptidase_S8/S53_dom"/>
</dbReference>
<dbReference type="InterPro" id="IPR011042">
    <property type="entry name" value="6-blade_b-propeller_TolB-like"/>
</dbReference>
<dbReference type="RefSeq" id="WP_393168198.1">
    <property type="nucleotide sequence ID" value="NZ_JBICRM010000012.1"/>
</dbReference>
<dbReference type="InterPro" id="IPR023827">
    <property type="entry name" value="Peptidase_S8_Asp-AS"/>
</dbReference>
<dbReference type="InterPro" id="IPR015500">
    <property type="entry name" value="Peptidase_S8_subtilisin-rel"/>
</dbReference>
<evidence type="ECO:0000256" key="2">
    <source>
        <dbReference type="ARBA" id="ARBA00022670"/>
    </source>
</evidence>
<dbReference type="InterPro" id="IPR050131">
    <property type="entry name" value="Peptidase_S8_subtilisin-like"/>
</dbReference>
<feature type="signal peptide" evidence="7">
    <location>
        <begin position="1"/>
        <end position="29"/>
    </location>
</feature>
<keyword evidence="4 5" id="KW-0720">Serine protease</keyword>
<evidence type="ECO:0000256" key="4">
    <source>
        <dbReference type="ARBA" id="ARBA00022825"/>
    </source>
</evidence>
<dbReference type="SUPFAM" id="SSF49452">
    <property type="entry name" value="Starch-binding domain-like"/>
    <property type="match status" value="1"/>
</dbReference>
<protein>
    <submittedName>
        <fullName evidence="9">S8 family serine peptidase</fullName>
    </submittedName>
</protein>
<dbReference type="PRINTS" id="PR00723">
    <property type="entry name" value="SUBTILISIN"/>
</dbReference>
<dbReference type="Gene3D" id="2.60.40.1120">
    <property type="entry name" value="Carboxypeptidase-like, regulatory domain"/>
    <property type="match status" value="2"/>
</dbReference>
<feature type="active site" description="Charge relay system" evidence="5">
    <location>
        <position position="194"/>
    </location>
</feature>
<dbReference type="Gene3D" id="2.120.10.30">
    <property type="entry name" value="TolB, C-terminal domain"/>
    <property type="match status" value="1"/>
</dbReference>
<dbReference type="InterPro" id="IPR008969">
    <property type="entry name" value="CarboxyPept-like_regulatory"/>
</dbReference>
<dbReference type="SUPFAM" id="SSF49464">
    <property type="entry name" value="Carboxypeptidase regulatory domain-like"/>
    <property type="match status" value="1"/>
</dbReference>
<name>A0ABW7AEW1_9ACTN</name>
<comment type="caution">
    <text evidence="9">The sequence shown here is derived from an EMBL/GenBank/DDBJ whole genome shotgun (WGS) entry which is preliminary data.</text>
</comment>
<dbReference type="SUPFAM" id="SSF69304">
    <property type="entry name" value="Tricorn protease N-terminal domain"/>
    <property type="match status" value="1"/>
</dbReference>
<keyword evidence="10" id="KW-1185">Reference proteome</keyword>
<dbReference type="InterPro" id="IPR006311">
    <property type="entry name" value="TAT_signal"/>
</dbReference>
<accession>A0ABW7AEW1</accession>
<dbReference type="PANTHER" id="PTHR43806:SF11">
    <property type="entry name" value="CEREVISIN-RELATED"/>
    <property type="match status" value="1"/>
</dbReference>
<feature type="domain" description="Peptidase S8/S53" evidence="8">
    <location>
        <begin position="185"/>
        <end position="456"/>
    </location>
</feature>
<dbReference type="InterPro" id="IPR023828">
    <property type="entry name" value="Peptidase_S8_Ser-AS"/>
</dbReference>